<dbReference type="InterPro" id="IPR007587">
    <property type="entry name" value="SAPS"/>
</dbReference>
<organism evidence="4 5">
    <name type="scientific">Acrobeloides nanus</name>
    <dbReference type="NCBI Taxonomy" id="290746"/>
    <lineage>
        <taxon>Eukaryota</taxon>
        <taxon>Metazoa</taxon>
        <taxon>Ecdysozoa</taxon>
        <taxon>Nematoda</taxon>
        <taxon>Chromadorea</taxon>
        <taxon>Rhabditida</taxon>
        <taxon>Tylenchina</taxon>
        <taxon>Cephalobomorpha</taxon>
        <taxon>Cephaloboidea</taxon>
        <taxon>Cephalobidae</taxon>
        <taxon>Acrobeloides</taxon>
    </lineage>
</organism>
<feature type="compositionally biased region" description="Polar residues" evidence="3">
    <location>
        <begin position="577"/>
        <end position="589"/>
    </location>
</feature>
<reference evidence="5" key="1">
    <citation type="submission" date="2022-11" db="UniProtKB">
        <authorList>
            <consortium name="WormBaseParasite"/>
        </authorList>
    </citation>
    <scope>IDENTIFICATION</scope>
</reference>
<evidence type="ECO:0000313" key="5">
    <source>
        <dbReference type="WBParaSite" id="ACRNAN_scaffold4855.g7856.t1"/>
    </source>
</evidence>
<evidence type="ECO:0000256" key="1">
    <source>
        <dbReference type="ARBA" id="ARBA00006180"/>
    </source>
</evidence>
<name>A0A914E0U1_9BILA</name>
<dbReference type="Pfam" id="PF04499">
    <property type="entry name" value="SAPS"/>
    <property type="match status" value="1"/>
</dbReference>
<dbReference type="GO" id="GO:0005829">
    <property type="term" value="C:cytosol"/>
    <property type="evidence" value="ECO:0007669"/>
    <property type="project" value="TreeGrafter"/>
</dbReference>
<feature type="region of interest" description="Disordered" evidence="3">
    <location>
        <begin position="565"/>
        <end position="591"/>
    </location>
</feature>
<dbReference type="WBParaSite" id="ACRNAN_scaffold4855.g7856.t1">
    <property type="protein sequence ID" value="ACRNAN_scaffold4855.g7856.t1"/>
    <property type="gene ID" value="ACRNAN_scaffold4855.g7856"/>
</dbReference>
<feature type="region of interest" description="Disordered" evidence="3">
    <location>
        <begin position="664"/>
        <end position="690"/>
    </location>
</feature>
<dbReference type="GO" id="GO:0019888">
    <property type="term" value="F:protein phosphatase regulator activity"/>
    <property type="evidence" value="ECO:0007669"/>
    <property type="project" value="TreeGrafter"/>
</dbReference>
<evidence type="ECO:0000313" key="4">
    <source>
        <dbReference type="Proteomes" id="UP000887540"/>
    </source>
</evidence>
<dbReference type="GO" id="GO:0019903">
    <property type="term" value="F:protein phosphatase binding"/>
    <property type="evidence" value="ECO:0007669"/>
    <property type="project" value="InterPro"/>
</dbReference>
<protein>
    <submittedName>
        <fullName evidence="5">Uncharacterized protein</fullName>
    </submittedName>
</protein>
<evidence type="ECO:0000256" key="3">
    <source>
        <dbReference type="SAM" id="MobiDB-lite"/>
    </source>
</evidence>
<evidence type="ECO:0000256" key="2">
    <source>
        <dbReference type="ARBA" id="ARBA00023306"/>
    </source>
</evidence>
<keyword evidence="2" id="KW-0131">Cell cycle</keyword>
<keyword evidence="4" id="KW-1185">Reference proteome</keyword>
<dbReference type="Proteomes" id="UP000887540">
    <property type="component" value="Unplaced"/>
</dbReference>
<dbReference type="PANTHER" id="PTHR12634">
    <property type="entry name" value="SIT4 YEAST -ASSOCIATING PROTEIN-RELATED"/>
    <property type="match status" value="1"/>
</dbReference>
<feature type="region of interest" description="Disordered" evidence="3">
    <location>
        <begin position="702"/>
        <end position="730"/>
    </location>
</feature>
<accession>A0A914E0U1</accession>
<dbReference type="PANTHER" id="PTHR12634:SF8">
    <property type="entry name" value="FIERY MOUNTAIN, ISOFORM D"/>
    <property type="match status" value="1"/>
</dbReference>
<proteinExistence type="inferred from homology"/>
<comment type="similarity">
    <text evidence="1">Belongs to the SAPS family.</text>
</comment>
<dbReference type="GO" id="GO:0005634">
    <property type="term" value="C:nucleus"/>
    <property type="evidence" value="ECO:0007669"/>
    <property type="project" value="TreeGrafter"/>
</dbReference>
<feature type="compositionally biased region" description="Polar residues" evidence="3">
    <location>
        <begin position="709"/>
        <end position="722"/>
    </location>
</feature>
<sequence length="746" mass="84737">MFWEENEIVDESQLNKKLESENVSLQLVLDDIHCFQEIRNNNEKLLAYLTQEAVIKELVETALLPKIDDTMYEKEQYRFSHHCCEAICLSNKEIIKAIVENPSLMKMIVNFLKLHANEINHLVVSFYAKIMVHLLGAETEKVLNMLEESEFLESCMENICYGAIFEVLCGIINCAHDNDLRERVKMWYVSKGFADRLISSLSLEKSTEIHENAGAVWAEFVKSLRDLQYTLELPSDPLLNTLQSRESVQKLLDQMFIADASRRSNSIISNGTIVLNAMLETNFVGNSPSSLITQEAQGGSAASQIMNENPLFVPDPERIVETQCADKVVDFLQAILDAFNRSSEDYSGDILLNCTQLLVNLVNTNHLPTHHKLIVAFKEFPLAKLFDSAIQEPNVSVFNSALSTFVLHILYSHTGEDQSLLNFLFKDFNILRYILSGFKVLFDPARKLDLIRQHSLRALLMNLAERIQHCRHFGHQSDNINQLISENSYFNDWEEFCQTTLVDYLTSNCSETIEPERRSTSERISKVLEIDEVQDMVSSFASPLKPQNLFEDLSRRSNSPTKVLFEQLSSPPEPQKPYTSISTPEQPESPTKALFDQLSTNRANSIESVSPNWPEFASPSLNDDWPTAPTVIVPPVAMDLFNSMPAFDAKVSSIEDEEEFIPARPDMFPVPDDSSSGANKTTENEKFAEFKEISNGLEKMTINEDDDWPTTNVDPFSTPPRNSNKEDSWADFCSPRTKLALDPEEF</sequence>
<dbReference type="AlphaFoldDB" id="A0A914E0U1"/>